<dbReference type="PANTHER" id="PTHR43619:SF2">
    <property type="entry name" value="S-ADENOSYL-L-METHIONINE-DEPENDENT METHYLTRANSFERASES SUPERFAMILY PROTEIN"/>
    <property type="match status" value="1"/>
</dbReference>
<name>A0A1B1KJ42_RHOOP</name>
<reference evidence="7 8" key="1">
    <citation type="submission" date="2014-07" db="EMBL/GenBank/DDBJ databases">
        <authorList>
            <person name="Zhang J.E."/>
            <person name="Yang H."/>
            <person name="Guo J."/>
            <person name="Deng Z."/>
            <person name="Luo H."/>
            <person name="Luo M."/>
            <person name="Zhao B."/>
        </authorList>
    </citation>
    <scope>NUCLEOTIDE SEQUENCE [LARGE SCALE GENOMIC DNA]</scope>
    <source>
        <strain evidence="7 8">1CP</strain>
        <plasmid evidence="8">Plasmid pr1cp2</plasmid>
    </source>
</reference>
<proteinExistence type="inferred from homology"/>
<accession>A0A1B1KJ42</accession>
<keyword evidence="3 6" id="KW-0489">Methyltransferase</keyword>
<organism evidence="7 8">
    <name type="scientific">Rhodococcus opacus</name>
    <name type="common">Nocardia opaca</name>
    <dbReference type="NCBI Taxonomy" id="37919"/>
    <lineage>
        <taxon>Bacteria</taxon>
        <taxon>Bacillati</taxon>
        <taxon>Actinomycetota</taxon>
        <taxon>Actinomycetes</taxon>
        <taxon>Mycobacteriales</taxon>
        <taxon>Nocardiaceae</taxon>
        <taxon>Rhodococcus</taxon>
    </lineage>
</organism>
<dbReference type="RefSeq" id="WP_065493930.1">
    <property type="nucleotide sequence ID" value="NZ_CP009113.1"/>
</dbReference>
<evidence type="ECO:0000256" key="3">
    <source>
        <dbReference type="ARBA" id="ARBA00022603"/>
    </source>
</evidence>
<dbReference type="Gene3D" id="3.40.50.150">
    <property type="entry name" value="Vaccinia Virus protein VP39"/>
    <property type="match status" value="1"/>
</dbReference>
<dbReference type="GO" id="GO:0032259">
    <property type="term" value="P:methylation"/>
    <property type="evidence" value="ECO:0007669"/>
    <property type="project" value="UniProtKB-KW"/>
</dbReference>
<sequence length="283" mass="30403">MSEEIQSEGDISATAVAVAHFRALETGRDDRLFSDPLAAHFVAASGLPIGSIGLSDVTASRVYQSVVARTKFLDDALREAAASGAVKQLVVLGAGLDTRARRLALPGVESAYELDLPHLFSFKRRALDSAPTKPIDAALPVIDVAADLLADDWGTHLVAAGFDATLPTAWVVEGVFIYFTTDQNAQIMKQLMQLSAPGSRLLAVHFGIGSLEEAQSKEMAARTEQGGYGFKSVVANPVDWLAEWGWETESVSIKDFAQTLGREVPYLEQPGHEVAWLIASRLP</sequence>
<evidence type="ECO:0000256" key="1">
    <source>
        <dbReference type="ARBA" id="ARBA00003907"/>
    </source>
</evidence>
<geneLocation type="plasmid" evidence="8">
    <name>pr1cp2</name>
</geneLocation>
<keyword evidence="4" id="KW-0808">Transferase</keyword>
<dbReference type="Pfam" id="PF04072">
    <property type="entry name" value="LCM"/>
    <property type="match status" value="1"/>
</dbReference>
<dbReference type="EMBL" id="CP009113">
    <property type="protein sequence ID" value="ANS32628.1"/>
    <property type="molecule type" value="Genomic_DNA"/>
</dbReference>
<dbReference type="InterPro" id="IPR007213">
    <property type="entry name" value="Ppm1/Ppm2/Tcmp"/>
</dbReference>
<dbReference type="PANTHER" id="PTHR43619">
    <property type="entry name" value="S-ADENOSYL-L-METHIONINE-DEPENDENT METHYLTRANSFERASE YKTD-RELATED"/>
    <property type="match status" value="1"/>
</dbReference>
<keyword evidence="5 6" id="KW-0949">S-adenosyl-L-methionine</keyword>
<dbReference type="SUPFAM" id="SSF53335">
    <property type="entry name" value="S-adenosyl-L-methionine-dependent methyltransferases"/>
    <property type="match status" value="1"/>
</dbReference>
<evidence type="ECO:0000313" key="7">
    <source>
        <dbReference type="EMBL" id="ANS32628.1"/>
    </source>
</evidence>
<dbReference type="GO" id="GO:0008168">
    <property type="term" value="F:methyltransferase activity"/>
    <property type="evidence" value="ECO:0007669"/>
    <property type="project" value="UniProtKB-UniRule"/>
</dbReference>
<dbReference type="AlphaFoldDB" id="A0A1B1KJ42"/>
<dbReference type="InterPro" id="IPR029063">
    <property type="entry name" value="SAM-dependent_MTases_sf"/>
</dbReference>
<evidence type="ECO:0000313" key="8">
    <source>
        <dbReference type="Proteomes" id="UP000186108"/>
    </source>
</evidence>
<dbReference type="EC" id="2.1.1.-" evidence="6"/>
<comment type="function">
    <text evidence="1 6">Exhibits S-adenosyl-L-methionine-dependent methyltransferase activity.</text>
</comment>
<dbReference type="InterPro" id="IPR011610">
    <property type="entry name" value="SAM_mthyl_Trfase_ML2640-like"/>
</dbReference>
<gene>
    <name evidence="7" type="ORF">R1CP_40240</name>
</gene>
<dbReference type="PATRIC" id="fig|37919.13.peg.8481"/>
<protein>
    <recommendedName>
        <fullName evidence="6">S-adenosyl-L-methionine-dependent methyltransferase</fullName>
        <ecNumber evidence="6">2.1.1.-</ecNumber>
    </recommendedName>
</protein>
<dbReference type="Proteomes" id="UP000186108">
    <property type="component" value="Plasmid pR1CP2"/>
</dbReference>
<evidence type="ECO:0000256" key="2">
    <source>
        <dbReference type="ARBA" id="ARBA00008138"/>
    </source>
</evidence>
<evidence type="ECO:0000256" key="5">
    <source>
        <dbReference type="ARBA" id="ARBA00022691"/>
    </source>
</evidence>
<comment type="similarity">
    <text evidence="2 6">Belongs to the UPF0677 family.</text>
</comment>
<evidence type="ECO:0000256" key="6">
    <source>
        <dbReference type="RuleBase" id="RU362030"/>
    </source>
</evidence>
<keyword evidence="7" id="KW-0614">Plasmid</keyword>
<evidence type="ECO:0000256" key="4">
    <source>
        <dbReference type="ARBA" id="ARBA00022679"/>
    </source>
</evidence>
<dbReference type="NCBIfam" id="TIGR00027">
    <property type="entry name" value="mthyl_TIGR00027"/>
    <property type="match status" value="1"/>
</dbReference>